<dbReference type="InterPro" id="IPR008713">
    <property type="entry name" value="Phage_lambda_NinG"/>
</dbReference>
<evidence type="ECO:0000256" key="2">
    <source>
        <dbReference type="ARBA" id="ARBA00021638"/>
    </source>
</evidence>
<organism evidence="4">
    <name type="scientific">Siphoviridae sp. ctfbh2</name>
    <dbReference type="NCBI Taxonomy" id="2827909"/>
    <lineage>
        <taxon>Viruses</taxon>
        <taxon>Duplodnaviria</taxon>
        <taxon>Heunggongvirae</taxon>
        <taxon>Uroviricota</taxon>
        <taxon>Caudoviricetes</taxon>
    </lineage>
</organism>
<protein>
    <recommendedName>
        <fullName evidence="2">Protein ninG</fullName>
    </recommendedName>
</protein>
<evidence type="ECO:0000259" key="3">
    <source>
        <dbReference type="PROSITE" id="PS00028"/>
    </source>
</evidence>
<proteinExistence type="inferred from homology"/>
<name>A0A8S5T3K2_9CAUD</name>
<dbReference type="InterPro" id="IPR013087">
    <property type="entry name" value="Znf_C2H2_type"/>
</dbReference>
<evidence type="ECO:0000256" key="1">
    <source>
        <dbReference type="ARBA" id="ARBA00008471"/>
    </source>
</evidence>
<comment type="similarity">
    <text evidence="1">Belongs to the ninG family.</text>
</comment>
<dbReference type="PROSITE" id="PS00028">
    <property type="entry name" value="ZINC_FINGER_C2H2_1"/>
    <property type="match status" value="1"/>
</dbReference>
<sequence>MGFYIGFYRKKKAAASKGADLKKKLDRVFSQYIRLRDMLPGTTLFRCISCGKVYPISNADCGHYINRKHMSTRFSEVNCNAQCRQCNRFDEGNMSGYRLGLVKMYGETRVAYLEAQKYEIRKYSDYEYEELIKHYKKAIAHILEQRKLTIRCLTK</sequence>
<dbReference type="EMBL" id="BK032744">
    <property type="protein sequence ID" value="DAF57932.1"/>
    <property type="molecule type" value="Genomic_DNA"/>
</dbReference>
<reference evidence="4" key="1">
    <citation type="journal article" date="2021" name="Proc. Natl. Acad. Sci. U.S.A.">
        <title>A Catalog of Tens of Thousands of Viruses from Human Metagenomes Reveals Hidden Associations with Chronic Diseases.</title>
        <authorList>
            <person name="Tisza M.J."/>
            <person name="Buck C.B."/>
        </authorList>
    </citation>
    <scope>NUCLEOTIDE SEQUENCE</scope>
    <source>
        <strain evidence="4">Ctfbh2</strain>
    </source>
</reference>
<dbReference type="Pfam" id="PF05766">
    <property type="entry name" value="NinG"/>
    <property type="match status" value="1"/>
</dbReference>
<evidence type="ECO:0000313" key="4">
    <source>
        <dbReference type="EMBL" id="DAF57932.1"/>
    </source>
</evidence>
<feature type="domain" description="C2H2-type" evidence="3">
    <location>
        <begin position="47"/>
        <end position="69"/>
    </location>
</feature>
<accession>A0A8S5T3K2</accession>